<organism evidence="3 4">
    <name type="scientific">Kribbella sindirgiensis</name>
    <dbReference type="NCBI Taxonomy" id="1124744"/>
    <lineage>
        <taxon>Bacteria</taxon>
        <taxon>Bacillati</taxon>
        <taxon>Actinomycetota</taxon>
        <taxon>Actinomycetes</taxon>
        <taxon>Propionibacteriales</taxon>
        <taxon>Kribbellaceae</taxon>
        <taxon>Kribbella</taxon>
    </lineage>
</organism>
<evidence type="ECO:0000313" key="3">
    <source>
        <dbReference type="EMBL" id="TCC29146.1"/>
    </source>
</evidence>
<evidence type="ECO:0000259" key="2">
    <source>
        <dbReference type="Pfam" id="PF03795"/>
    </source>
</evidence>
<comment type="similarity">
    <text evidence="1">Belongs to the YciI family.</text>
</comment>
<evidence type="ECO:0000256" key="1">
    <source>
        <dbReference type="ARBA" id="ARBA00007689"/>
    </source>
</evidence>
<comment type="caution">
    <text evidence="3">The sequence shown here is derived from an EMBL/GenBank/DDBJ whole genome shotgun (WGS) entry which is preliminary data.</text>
</comment>
<proteinExistence type="inferred from homology"/>
<dbReference type="EMBL" id="SJKA01000010">
    <property type="protein sequence ID" value="TCC29146.1"/>
    <property type="molecule type" value="Genomic_DNA"/>
</dbReference>
<keyword evidence="4" id="KW-1185">Reference proteome</keyword>
<protein>
    <recommendedName>
        <fullName evidence="2">YCII-related domain-containing protein</fullName>
    </recommendedName>
</protein>
<sequence length="123" mass="13107">MKYLLLSYTPAAAWDAATAETPSEDALAAFAFYQTYEKELRASGEFVTSEGLGHPVVSTTVRKGTDGVVATDGPFAELKEVLASFAVIDVASHERAVEIAGRIVEVLGEPIEIRPIMGDDFAA</sequence>
<dbReference type="PANTHER" id="PTHR35174">
    <property type="entry name" value="BLL7171 PROTEIN-RELATED"/>
    <property type="match status" value="1"/>
</dbReference>
<dbReference type="InterPro" id="IPR011008">
    <property type="entry name" value="Dimeric_a/b-barrel"/>
</dbReference>
<dbReference type="SUPFAM" id="SSF54909">
    <property type="entry name" value="Dimeric alpha+beta barrel"/>
    <property type="match status" value="1"/>
</dbReference>
<reference evidence="3 4" key="1">
    <citation type="submission" date="2019-02" db="EMBL/GenBank/DDBJ databases">
        <title>Kribbella capetownensis sp. nov. and Kribbella speibonae sp. nov., isolated from soil.</title>
        <authorList>
            <person name="Curtis S.M."/>
            <person name="Norton I."/>
            <person name="Everest G.J."/>
            <person name="Meyers P.R."/>
        </authorList>
    </citation>
    <scope>NUCLEOTIDE SEQUENCE [LARGE SCALE GENOMIC DNA]</scope>
    <source>
        <strain evidence="3 4">DSM 27082</strain>
    </source>
</reference>
<dbReference type="AlphaFoldDB" id="A0A4R0IDA6"/>
<dbReference type="Gene3D" id="3.30.70.1060">
    <property type="entry name" value="Dimeric alpha+beta barrel"/>
    <property type="match status" value="1"/>
</dbReference>
<accession>A0A4R0IDA6</accession>
<dbReference type="InterPro" id="IPR005545">
    <property type="entry name" value="YCII"/>
</dbReference>
<dbReference type="RefSeq" id="WP_131293199.1">
    <property type="nucleotide sequence ID" value="NZ_SJKA01000010.1"/>
</dbReference>
<name>A0A4R0IDA6_9ACTN</name>
<gene>
    <name evidence="3" type="ORF">E0H50_26315</name>
</gene>
<evidence type="ECO:0000313" key="4">
    <source>
        <dbReference type="Proteomes" id="UP000292695"/>
    </source>
</evidence>
<dbReference type="Pfam" id="PF03795">
    <property type="entry name" value="YCII"/>
    <property type="match status" value="1"/>
</dbReference>
<dbReference type="PANTHER" id="PTHR35174:SF3">
    <property type="entry name" value="BLL7171 PROTEIN"/>
    <property type="match status" value="1"/>
</dbReference>
<feature type="domain" description="YCII-related" evidence="2">
    <location>
        <begin position="1"/>
        <end position="116"/>
    </location>
</feature>
<dbReference type="OrthoDB" id="668782at2"/>
<dbReference type="Proteomes" id="UP000292695">
    <property type="component" value="Unassembled WGS sequence"/>
</dbReference>